<gene>
    <name evidence="1" type="ORF">MHSWG343_06510</name>
</gene>
<evidence type="ECO:0000313" key="1">
    <source>
        <dbReference type="EMBL" id="GCE63651.1"/>
    </source>
</evidence>
<name>A0A478FQA7_9MOLU</name>
<dbReference type="EMBL" id="BIMN01000003">
    <property type="protein sequence ID" value="GCE63651.1"/>
    <property type="molecule type" value="Genomic_DNA"/>
</dbReference>
<protein>
    <submittedName>
        <fullName evidence="1">Uncharacterized protein</fullName>
    </submittedName>
</protein>
<accession>A0A478FQA7</accession>
<dbReference type="AlphaFoldDB" id="A0A478FQA7"/>
<organism evidence="1 2">
    <name type="scientific">Candidatus Mycoplasma haematohominis</name>
    <dbReference type="NCBI Taxonomy" id="1494318"/>
    <lineage>
        <taxon>Bacteria</taxon>
        <taxon>Bacillati</taxon>
        <taxon>Mycoplasmatota</taxon>
        <taxon>Mollicutes</taxon>
        <taxon>Mycoplasmataceae</taxon>
        <taxon>Mycoplasma</taxon>
    </lineage>
</organism>
<sequence>MSPLAKAAAGAGTLSVIGGGGYLAYDNLIDTGIRVLVDSGKFKETYKDTNLFGAKYGRYLVDPESSKNKEWWSGAFGRWSTFKGQDGSASKLNDAFKDDTKVKKGFGSVATDLNKVCEVAYKKAETDIKNTSNTNYEDNVWQFCSLLEGKPKFIGDNEYTNQVGKDHKDKAVSVTSTDKQNNSFWDLRNKEFFGNRNAAFKGDKSSNGTVFRDLLEGKNNVDTVKTACKKAYETDKTNGTSTPAELENDIKKFCYLVPEPAQS</sequence>
<reference evidence="1 2" key="1">
    <citation type="submission" date="2019-01" db="EMBL/GenBank/DDBJ databases">
        <title>Draft genome sequences of Candidatus Mycoplasma haemohominis SWG34-3 identified from a patient with pyrexia, anemia and liver dysfunction.</title>
        <authorList>
            <person name="Sekizuka T."/>
            <person name="Hattori N."/>
            <person name="Katano H."/>
            <person name="Takuma T."/>
            <person name="Ito T."/>
            <person name="Arai N."/>
            <person name="Yanai R."/>
            <person name="Ishii S."/>
            <person name="Miura Y."/>
            <person name="Tokunaga T."/>
            <person name="Watanabe H."/>
            <person name="Nomura N."/>
            <person name="Eguchi J."/>
            <person name="Arai T."/>
            <person name="Hasegawa H."/>
            <person name="Nakamaki T."/>
            <person name="Wakita T."/>
            <person name="Niki Y."/>
            <person name="Kuroda M."/>
        </authorList>
    </citation>
    <scope>NUCLEOTIDE SEQUENCE [LARGE SCALE GENOMIC DNA]</scope>
    <source>
        <strain evidence="1">SWG34-3</strain>
    </source>
</reference>
<proteinExistence type="predicted"/>
<evidence type="ECO:0000313" key="2">
    <source>
        <dbReference type="Proteomes" id="UP000324831"/>
    </source>
</evidence>
<comment type="caution">
    <text evidence="1">The sequence shown here is derived from an EMBL/GenBank/DDBJ whole genome shotgun (WGS) entry which is preliminary data.</text>
</comment>
<dbReference type="Proteomes" id="UP000324831">
    <property type="component" value="Unassembled WGS sequence"/>
</dbReference>